<dbReference type="Pfam" id="PF20129">
    <property type="entry name" value="DUF6519"/>
    <property type="match status" value="3"/>
</dbReference>
<comment type="caution">
    <text evidence="2">The sequence shown here is derived from an EMBL/GenBank/DDBJ whole genome shotgun (WGS) entry which is preliminary data.</text>
</comment>
<reference evidence="2" key="2">
    <citation type="submission" date="2020-09" db="EMBL/GenBank/DDBJ databases">
        <authorList>
            <person name="Sun Q."/>
            <person name="Zhou Y."/>
        </authorList>
    </citation>
    <scope>NUCLEOTIDE SEQUENCE</scope>
    <source>
        <strain evidence="2">CGMCC 1.15448</strain>
    </source>
</reference>
<feature type="compositionally biased region" description="Pro residues" evidence="1">
    <location>
        <begin position="136"/>
        <end position="146"/>
    </location>
</feature>
<sequence>MALDTSRNSFVQEKHYSGVLIQQGRVQTDADWNEQWQIERHRTMTEAVDTIGTSGVPKKGGGFKIGAVAGGGDLTISPGRIYVGGLLCELEKTITAATYLHQPYYPDPDLSYFDIAGGGAGGGSASSGSASGSPLSSPPDSPPSSPPVTTLQDGVYLVYLDAWQREVNFHDDPHIHEVALGEADTAIRMQNVWQVKLWQLPQPVSGDVTCDTYFPGWQQKIAGPTGRMNARVVTPANPTNPCVLPPTSGYRGLENQLYRVEVQNGGPLATATFKWSRDNATVETIIDDIDNKTITVADLGRDNATLSFGYGQWVEVVDDESTLDRKPNPLVTIQDITPTPGGMQVLVSDPVEQYNGLAGLKLRRWDQSTNASADGMKMQGGSWIDLENGIQIQFHDGTYCPGDFWMIPARTATGNIEWPPFTPETAASPIAQPPMGVHHYYCRLALIEVSGGVITPQDCRRQFPPLTEIDASDVKFNNSTCDLAGAVNVQEALDQLCAANNMRDHNKYLHGTGVVCGLQVVCGYLRQTVTIKQGYAIDCEGNVIRIKQQATYPIVEASRQYLNGEGSGAVALILNSGTGTPTFSVEKYVKRPFWEEVLEGTLLKDFYDDSVGKLISFIKMQFGSLTPVAPVPVGQRRLTALLNLLAQVLNSASGPYAFLSGVQGTRSDCTGSGVEIQYEDQLLYCLYQDLKTLLTSQTFCGMFDGDRSFPDYTIAPGMQTIFGAPLQTHYRLQISPDGQYAYTSGNGNVVYMYDLASMQLLNILTFPASTSIVIQDIAISPDGTQLVVLGVLNNLDSYFAIATIAAGGTYTWGSTSVACATQFARIGFSPGASAAAAPLSPPAPPSPISLYGTVVTKGFFQISAIGTSAFATKQIGPVFNATGLFSWYQPNGMYIFAAMSDQSGVQTSFDQIIIFAMDPNATLLGGNYQSHPFSGVDAENDLLYSNEYLLVTGNDPGGSGHKALGWILGLEDMIAGPNPFTTLVLNDQNSYNRLAVTGNYLLVTMSDQCKAARLNLNNLSAGSGFRIPVQIYPMAVAVSADGSTGYVLNMFVNTLTVINFSQVFNTSSPPDYTLDPPSTTDSINVYRTGVLDAYQDLLHHLLQFFKDSFCDRFLIDCPTCTPGEKIYLGCVEIRRNRVYKICNFRKRKYVKTFRTVGYWLSTIPIVPVVRESLTRFCCTVMGATSKMK</sequence>
<feature type="region of interest" description="Disordered" evidence="1">
    <location>
        <begin position="123"/>
        <end position="148"/>
    </location>
</feature>
<protein>
    <submittedName>
        <fullName evidence="2">Uncharacterized protein</fullName>
    </submittedName>
</protein>
<reference evidence="2" key="1">
    <citation type="journal article" date="2014" name="Int. J. Syst. Evol. Microbiol.">
        <title>Complete genome sequence of Corynebacterium casei LMG S-19264T (=DSM 44701T), isolated from a smear-ripened cheese.</title>
        <authorList>
            <consortium name="US DOE Joint Genome Institute (JGI-PGF)"/>
            <person name="Walter F."/>
            <person name="Albersmeier A."/>
            <person name="Kalinowski J."/>
            <person name="Ruckert C."/>
        </authorList>
    </citation>
    <scope>NUCLEOTIDE SEQUENCE</scope>
    <source>
        <strain evidence="2">CGMCC 1.15448</strain>
    </source>
</reference>
<dbReference type="EMBL" id="BMJC01000001">
    <property type="protein sequence ID" value="GGA88612.1"/>
    <property type="molecule type" value="Genomic_DNA"/>
</dbReference>
<name>A0A8J2XRD8_9BACT</name>
<evidence type="ECO:0000256" key="1">
    <source>
        <dbReference type="SAM" id="MobiDB-lite"/>
    </source>
</evidence>
<evidence type="ECO:0000313" key="3">
    <source>
        <dbReference type="Proteomes" id="UP000607559"/>
    </source>
</evidence>
<dbReference type="RefSeq" id="WP_188929109.1">
    <property type="nucleotide sequence ID" value="NZ_BMJC01000001.1"/>
</dbReference>
<dbReference type="InterPro" id="IPR045392">
    <property type="entry name" value="DUF6519"/>
</dbReference>
<dbReference type="AlphaFoldDB" id="A0A8J2XRD8"/>
<dbReference type="Proteomes" id="UP000607559">
    <property type="component" value="Unassembled WGS sequence"/>
</dbReference>
<gene>
    <name evidence="2" type="ORF">GCM10011511_09790</name>
</gene>
<dbReference type="SUPFAM" id="SSF75011">
    <property type="entry name" value="3-carboxy-cis,cis-mucoante lactonizing enzyme"/>
    <property type="match status" value="1"/>
</dbReference>
<keyword evidence="3" id="KW-1185">Reference proteome</keyword>
<accession>A0A8J2XRD8</accession>
<dbReference type="InterPro" id="IPR015943">
    <property type="entry name" value="WD40/YVTN_repeat-like_dom_sf"/>
</dbReference>
<feature type="compositionally biased region" description="Low complexity" evidence="1">
    <location>
        <begin position="126"/>
        <end position="135"/>
    </location>
</feature>
<proteinExistence type="predicted"/>
<evidence type="ECO:0000313" key="2">
    <source>
        <dbReference type="EMBL" id="GGA88612.1"/>
    </source>
</evidence>
<dbReference type="Gene3D" id="2.130.10.10">
    <property type="entry name" value="YVTN repeat-like/Quinoprotein amine dehydrogenase"/>
    <property type="match status" value="1"/>
</dbReference>
<organism evidence="2 3">
    <name type="scientific">Puia dinghuensis</name>
    <dbReference type="NCBI Taxonomy" id="1792502"/>
    <lineage>
        <taxon>Bacteria</taxon>
        <taxon>Pseudomonadati</taxon>
        <taxon>Bacteroidota</taxon>
        <taxon>Chitinophagia</taxon>
        <taxon>Chitinophagales</taxon>
        <taxon>Chitinophagaceae</taxon>
        <taxon>Puia</taxon>
    </lineage>
</organism>